<organism evidence="1">
    <name type="scientific">Dulem virus 267</name>
    <dbReference type="NCBI Taxonomy" id="3145744"/>
    <lineage>
        <taxon>Viruses</taxon>
        <taxon>Monodnaviria</taxon>
        <taxon>Sangervirae</taxon>
        <taxon>Phixviricota</taxon>
        <taxon>Malgrandaviricetes</taxon>
        <taxon>Petitvirales</taxon>
        <taxon>Microviridae</taxon>
        <taxon>Microvirus</taxon>
    </lineage>
</organism>
<reference evidence="1" key="1">
    <citation type="submission" date="2024-03" db="EMBL/GenBank/DDBJ databases">
        <title>Diverse circular DNA viruses in blood, oral, and fecal samples of captive lemurs.</title>
        <authorList>
            <person name="Paietta E.N."/>
            <person name="Kraberger S."/>
            <person name="Lund M.C."/>
            <person name="Custer J.M."/>
            <person name="Vargas K.M."/>
            <person name="Ehmke E.E."/>
            <person name="Yoder A.D."/>
            <person name="Varsani A."/>
        </authorList>
    </citation>
    <scope>NUCLEOTIDE SEQUENCE</scope>
    <source>
        <strain evidence="1">Duke_17_1492</strain>
    </source>
</reference>
<dbReference type="EMBL" id="PP511319">
    <property type="protein sequence ID" value="XCD03142.1"/>
    <property type="molecule type" value="Genomic_DNA"/>
</dbReference>
<accession>A0AAU8AUB8</accession>
<proteinExistence type="predicted"/>
<name>A0AAU8AUB8_9VIRU</name>
<evidence type="ECO:0000313" key="1">
    <source>
        <dbReference type="EMBL" id="XCD03142.1"/>
    </source>
</evidence>
<sequence length="333" mass="36373">MSFLKSLANVAKGFGNVGSIASGVGSLIGLGKGVAGLFHSGDDTKKQMSMQKELMDYQNDINRANSLLDYQRQRQLTLDNPGLQKQGLRQAGLNTALGDGSVASAANVGSTSPVSAPSALPTQASIDSQYAQMMSQSMDTSLKAAQISNLNAQTAKTKTDAERARFEFDNYRTNQVKDLNKILHNTYLRELYETEVAKEEGTKRLTEAQFWNSDGGKRIEEKLQSELDTLSTAADQIKFDYEKAKQFKPKEFELLEKQVQKLVQDIAYEKSNTVHQNIINKFNRLGIGITSDFVGSIASLLTSGHGKQLAESAVSTIAEFLKGLIGQVKASIF</sequence>
<protein>
    <submittedName>
        <fullName evidence="1">DNA pilot protein</fullName>
    </submittedName>
</protein>